<feature type="region of interest" description="Disordered" evidence="1">
    <location>
        <begin position="173"/>
        <end position="215"/>
    </location>
</feature>
<feature type="region of interest" description="Disordered" evidence="1">
    <location>
        <begin position="924"/>
        <end position="947"/>
    </location>
</feature>
<evidence type="ECO:0000256" key="1">
    <source>
        <dbReference type="SAM" id="MobiDB-lite"/>
    </source>
</evidence>
<feature type="domain" description="Serine-threonine/tyrosine-protein kinase catalytic" evidence="2">
    <location>
        <begin position="524"/>
        <end position="632"/>
    </location>
</feature>
<gene>
    <name evidence="3" type="ORF">CHIRRI_LOCUS11766</name>
</gene>
<dbReference type="PANTHER" id="PTHR44329">
    <property type="entry name" value="SERINE/THREONINE-PROTEIN KINASE TNNI3K-RELATED"/>
    <property type="match status" value="1"/>
</dbReference>
<feature type="region of interest" description="Disordered" evidence="1">
    <location>
        <begin position="98"/>
        <end position="118"/>
    </location>
</feature>
<reference evidence="3" key="1">
    <citation type="submission" date="2022-01" db="EMBL/GenBank/DDBJ databases">
        <authorList>
            <person name="King R."/>
        </authorList>
    </citation>
    <scope>NUCLEOTIDE SEQUENCE</scope>
</reference>
<feature type="compositionally biased region" description="Low complexity" evidence="1">
    <location>
        <begin position="292"/>
        <end position="304"/>
    </location>
</feature>
<evidence type="ECO:0000313" key="3">
    <source>
        <dbReference type="EMBL" id="CAG9808932.1"/>
    </source>
</evidence>
<accession>A0A9N9WWI4</accession>
<name>A0A9N9WWI4_9DIPT</name>
<dbReference type="InterPro" id="IPR001245">
    <property type="entry name" value="Ser-Thr/Tyr_kinase_cat_dom"/>
</dbReference>
<dbReference type="GO" id="GO:0004674">
    <property type="term" value="F:protein serine/threonine kinase activity"/>
    <property type="evidence" value="ECO:0007669"/>
    <property type="project" value="TreeGrafter"/>
</dbReference>
<dbReference type="Proteomes" id="UP001153620">
    <property type="component" value="Chromosome 3"/>
</dbReference>
<reference evidence="3" key="2">
    <citation type="submission" date="2022-10" db="EMBL/GenBank/DDBJ databases">
        <authorList>
            <consortium name="ENA_rothamsted_submissions"/>
            <consortium name="culmorum"/>
            <person name="King R."/>
        </authorList>
    </citation>
    <scope>NUCLEOTIDE SEQUENCE</scope>
</reference>
<proteinExistence type="predicted"/>
<organism evidence="3 4">
    <name type="scientific">Chironomus riparius</name>
    <dbReference type="NCBI Taxonomy" id="315576"/>
    <lineage>
        <taxon>Eukaryota</taxon>
        <taxon>Metazoa</taxon>
        <taxon>Ecdysozoa</taxon>
        <taxon>Arthropoda</taxon>
        <taxon>Hexapoda</taxon>
        <taxon>Insecta</taxon>
        <taxon>Pterygota</taxon>
        <taxon>Neoptera</taxon>
        <taxon>Endopterygota</taxon>
        <taxon>Diptera</taxon>
        <taxon>Nematocera</taxon>
        <taxon>Chironomoidea</taxon>
        <taxon>Chironomidae</taxon>
        <taxon>Chironominae</taxon>
        <taxon>Chironomus</taxon>
    </lineage>
</organism>
<dbReference type="InterPro" id="IPR011009">
    <property type="entry name" value="Kinase-like_dom_sf"/>
</dbReference>
<protein>
    <recommendedName>
        <fullName evidence="2">Serine-threonine/tyrosine-protein kinase catalytic domain-containing protein</fullName>
    </recommendedName>
</protein>
<dbReference type="Gene3D" id="1.10.510.10">
    <property type="entry name" value="Transferase(Phosphotransferase) domain 1"/>
    <property type="match status" value="1"/>
</dbReference>
<sequence length="1668" mass="191389">MGLIGWIKKEIESTSRQRRQSAPPPIQNLQYQDPAYRRAIEKFREYRHSGRFERLNETKNTSTATQLDVTATNNNNKTVDSVSITDVEIQAYERERLKSHRKHNSHKHDSSKTDAIYTNCNPEEVGRNKRFSLPIIHDSTVHNNGRNKNAKKLQPTSTIDEIEEFEQNHCNRIDDESFGNSITTPPSKFYHNNSDPYDSTAKKTVESATKPTPKRLMGKNMLKRNKGKAPQPPPLIINGNKGYAGTESTVNFYNGNFKRYDVSTASVDDEFVISSKAYKGRMRKEHPENINSVGESASSGSLSSDTINENNLIKNRRLSLLNYQTVINKHGEEVEYALPYNERDSTLDLPPLPVAPIPNSTQHQISAQFDQLIDQNFKFLNSKLDFLNSQIDVGEDAQKVFQSIDIHERQNVQVTDLDKSNECGLAFPMQTGDIMKDLDALSKWTQHFEKNDRNLSPIQECYVAQKGVKVFNAGDIKYKPGSLRNSFSTPLEFSNGYFHQTPITMRSTLPNNYSISNFADSGCKHEFEILCQVKHLSIVTLMGISFDKDLRVTSLIMEPFDYTLNHYLHQMDKFYNIQQTVSIIHQIASATQYLNECGFIHSNISSHAVLIRENPFAVKLSSFELVTEILPREMTGKFYEMQKVNADMDIYSHDITRDDLAAEKYGKLSKQHFYNRTSLPISRFEDDIQDNDEESNLPYSVAYRRMYSMHFYQAPELLVPTNNNSVKYVRPTIKSDIYGLGLMLWELINRVVPYVVYNHDELISGLIKGKIQLPVLDKSSIIFKEIFESCLHADFKYRLPSVSTFIIMLEDLQLLGYEKDKIEVLEIIEPRQENKSEKNIKNSDQRDKLREKIYFSKTEINDPQKRFENALTTENLIDMGLRDTSQKISESVQSSEIEANIMSFSQQAPGILQDDALDRIRKTVESQRDFTPKKPSRKRDEEHLEHSKNSTMFQSFFGFDRLQTPKVDKDVIYERTSTLKKRLKAGASTGNKKSVKGLFDVKPEVFEEKPENVDEKKVLRDQFEKMNDELNLIISNYNKSDFMQEIVKEIQDRGKAKKDNGLSSFLNKGIQDNNNLSRSFEELPKNDQAVEFVGIKRSESDACGSNLHRYPSNDSFSLPLTPIARQNMIRRNAWLSDNQRHHSSTHISDDIAKRSIKFTNSSLLNDSKAPNLKQYNVNIKIHHNDLDAHNTTPKSTNLNQSQSNSSSVNIKLYNSGSKLSPIVKINNIDLNKTSYTEDINKKYYPLMPEMLSDAIQNKRDRSFLQTTQFEEERNKINHEKSLEIFEPQELPTIDDDDDDEIEEKVIIPLPMSVRDTVKLIETTYNPNSKVDIVKHPSTNHDDGNKYEKICEETQTEECEFPALTKENCVDDGTECLMQASESIQKLENLQINNDTPKVKRLENLVNQSTTSTQTPKKITTKVTLNLKKITGRSSDVTHLKHVQEQVINNAEIFKRFQAHFKGKESMLTCKNDQISASCSSLVSKDCNEEMMVTNAGHKYFCRNCGFTMIPAEILQKLQNSGRFSIASSIADSLQSIKYDESLQSLAAIRKCQQLAETRSTEDLYIDDDFCQGITQSLAANMELLPPPDFFDTIDFNILSAEIFHTQEHDFDDTLKDDEDDNLEQIEWNEKHDVEDINMSHNESLHVDDVVPICDEKIKEIMKQDEPKV</sequence>
<dbReference type="OrthoDB" id="5962695at2759"/>
<evidence type="ECO:0000259" key="2">
    <source>
        <dbReference type="Pfam" id="PF07714"/>
    </source>
</evidence>
<evidence type="ECO:0000313" key="4">
    <source>
        <dbReference type="Proteomes" id="UP001153620"/>
    </source>
</evidence>
<dbReference type="EMBL" id="OU895879">
    <property type="protein sequence ID" value="CAG9808932.1"/>
    <property type="molecule type" value="Genomic_DNA"/>
</dbReference>
<feature type="compositionally biased region" description="Polar residues" evidence="1">
    <location>
        <begin position="178"/>
        <end position="197"/>
    </location>
</feature>
<dbReference type="InterPro" id="IPR051681">
    <property type="entry name" value="Ser/Thr_Kinases-Pseudokinases"/>
</dbReference>
<dbReference type="Pfam" id="PF07714">
    <property type="entry name" value="PK_Tyr_Ser-Thr"/>
    <property type="match status" value="1"/>
</dbReference>
<dbReference type="SUPFAM" id="SSF56112">
    <property type="entry name" value="Protein kinase-like (PK-like)"/>
    <property type="match status" value="1"/>
</dbReference>
<feature type="region of interest" description="Disordered" evidence="1">
    <location>
        <begin position="283"/>
        <end position="304"/>
    </location>
</feature>
<keyword evidence="4" id="KW-1185">Reference proteome</keyword>